<organism evidence="5 6">
    <name type="scientific">Jatropha curcas</name>
    <name type="common">Barbados nut</name>
    <dbReference type="NCBI Taxonomy" id="180498"/>
    <lineage>
        <taxon>Eukaryota</taxon>
        <taxon>Viridiplantae</taxon>
        <taxon>Streptophyta</taxon>
        <taxon>Embryophyta</taxon>
        <taxon>Tracheophyta</taxon>
        <taxon>Spermatophyta</taxon>
        <taxon>Magnoliopsida</taxon>
        <taxon>eudicotyledons</taxon>
        <taxon>Gunneridae</taxon>
        <taxon>Pentapetalae</taxon>
        <taxon>rosids</taxon>
        <taxon>fabids</taxon>
        <taxon>Malpighiales</taxon>
        <taxon>Euphorbiaceae</taxon>
        <taxon>Crotonoideae</taxon>
        <taxon>Jatropheae</taxon>
        <taxon>Jatropha</taxon>
    </lineage>
</organism>
<dbReference type="GO" id="GO:1901259">
    <property type="term" value="P:chloroplast rRNA processing"/>
    <property type="evidence" value="ECO:0007669"/>
    <property type="project" value="TreeGrafter"/>
</dbReference>
<dbReference type="KEGG" id="jcu:105630657"/>
<dbReference type="EMBL" id="KK914318">
    <property type="protein sequence ID" value="KDP41428.1"/>
    <property type="molecule type" value="Genomic_DNA"/>
</dbReference>
<sequence length="300" mass="34052">MASIRLQCSPSTPYLSLEHHKTATPLFKPFNQSYNSINTNNSSSLSWSLSHSHYRTLPIRINKTSHFVLHFSSTTQDPIVVSSSLTEKDEEQEEFSRTRVLAQNIPWTCTPEDIRTLFEKFGTVMDVELSMHNKTRNRGLAFVTMGSAEEADAAVKNLESYEFEGRTLRINYAKIKKKKETPPPPKPGPTFNLFVANLPFEAKEKELKEFFNAEGTDVVSAEIIYHDNPRRPSGYGFVAFKTKKQADDALSAFTGKIFMGRPIRVARSRQFVRQERKDGSDDTSTDLNSRVEQTDGIDEN</sequence>
<dbReference type="STRING" id="180498.A0A067L2G7"/>
<protein>
    <recommendedName>
        <fullName evidence="4">RRM domain-containing protein</fullName>
    </recommendedName>
</protein>
<keyword evidence="6" id="KW-1185">Reference proteome</keyword>
<dbReference type="InterPro" id="IPR012677">
    <property type="entry name" value="Nucleotide-bd_a/b_plait_sf"/>
</dbReference>
<dbReference type="GO" id="GO:0003729">
    <property type="term" value="F:mRNA binding"/>
    <property type="evidence" value="ECO:0007669"/>
    <property type="project" value="TreeGrafter"/>
</dbReference>
<evidence type="ECO:0000259" key="4">
    <source>
        <dbReference type="PROSITE" id="PS50102"/>
    </source>
</evidence>
<keyword evidence="1 2" id="KW-0694">RNA-binding</keyword>
<evidence type="ECO:0000256" key="3">
    <source>
        <dbReference type="SAM" id="MobiDB-lite"/>
    </source>
</evidence>
<dbReference type="InterPro" id="IPR035979">
    <property type="entry name" value="RBD_domain_sf"/>
</dbReference>
<feature type="domain" description="RRM" evidence="4">
    <location>
        <begin position="98"/>
        <end position="175"/>
    </location>
</feature>
<dbReference type="CDD" id="cd00590">
    <property type="entry name" value="RRM_SF"/>
    <property type="match status" value="1"/>
</dbReference>
<dbReference type="SUPFAM" id="SSF54928">
    <property type="entry name" value="RNA-binding domain, RBD"/>
    <property type="match status" value="2"/>
</dbReference>
<dbReference type="PROSITE" id="PS50102">
    <property type="entry name" value="RRM"/>
    <property type="match status" value="2"/>
</dbReference>
<dbReference type="InterPro" id="IPR050502">
    <property type="entry name" value="Euk_RNA-bind_prot"/>
</dbReference>
<dbReference type="InterPro" id="IPR000504">
    <property type="entry name" value="RRM_dom"/>
</dbReference>
<dbReference type="Proteomes" id="UP000027138">
    <property type="component" value="Unassembled WGS sequence"/>
</dbReference>
<dbReference type="SMART" id="SM00360">
    <property type="entry name" value="RRM"/>
    <property type="match status" value="2"/>
</dbReference>
<feature type="region of interest" description="Disordered" evidence="3">
    <location>
        <begin position="272"/>
        <end position="300"/>
    </location>
</feature>
<reference evidence="5 6" key="1">
    <citation type="journal article" date="2014" name="PLoS ONE">
        <title>Global Analysis of Gene Expression Profiles in Physic Nut (Jatropha curcas L.) Seedlings Exposed to Salt Stress.</title>
        <authorList>
            <person name="Zhang L."/>
            <person name="Zhang C."/>
            <person name="Wu P."/>
            <person name="Chen Y."/>
            <person name="Li M."/>
            <person name="Jiang H."/>
            <person name="Wu G."/>
        </authorList>
    </citation>
    <scope>NUCLEOTIDE SEQUENCE [LARGE SCALE GENOMIC DNA]</scope>
    <source>
        <strain evidence="6">cv. GZQX0401</strain>
        <tissue evidence="5">Young leaves</tissue>
    </source>
</reference>
<dbReference type="GO" id="GO:0009535">
    <property type="term" value="C:chloroplast thylakoid membrane"/>
    <property type="evidence" value="ECO:0007669"/>
    <property type="project" value="TreeGrafter"/>
</dbReference>
<dbReference type="PANTHER" id="PTHR48025">
    <property type="entry name" value="OS02G0815200 PROTEIN"/>
    <property type="match status" value="1"/>
</dbReference>
<dbReference type="Pfam" id="PF00076">
    <property type="entry name" value="RRM_1"/>
    <property type="match status" value="2"/>
</dbReference>
<gene>
    <name evidence="5" type="ORF">JCGZ_15835</name>
</gene>
<evidence type="ECO:0000313" key="5">
    <source>
        <dbReference type="EMBL" id="KDP41428.1"/>
    </source>
</evidence>
<evidence type="ECO:0000256" key="2">
    <source>
        <dbReference type="PROSITE-ProRule" id="PRU00176"/>
    </source>
</evidence>
<dbReference type="OrthoDB" id="272703at2759"/>
<proteinExistence type="predicted"/>
<accession>A0A067L2G7</accession>
<evidence type="ECO:0000313" key="6">
    <source>
        <dbReference type="Proteomes" id="UP000027138"/>
    </source>
</evidence>
<evidence type="ECO:0000256" key="1">
    <source>
        <dbReference type="ARBA" id="ARBA00022884"/>
    </source>
</evidence>
<dbReference type="AlphaFoldDB" id="A0A067L2G7"/>
<dbReference type="Gene3D" id="3.30.70.330">
    <property type="match status" value="2"/>
</dbReference>
<dbReference type="PANTHER" id="PTHR48025:SF17">
    <property type="entry name" value="28 KDA RIBONUCLEOPROTEIN, CHLOROPLASTIC"/>
    <property type="match status" value="1"/>
</dbReference>
<name>A0A067L2G7_JATCU</name>
<feature type="domain" description="RRM" evidence="4">
    <location>
        <begin position="191"/>
        <end position="270"/>
    </location>
</feature>